<protein>
    <recommendedName>
        <fullName evidence="4">Lipoprotein</fullName>
    </recommendedName>
</protein>
<dbReference type="AlphaFoldDB" id="A0A1E3A3J1"/>
<dbReference type="PROSITE" id="PS51257">
    <property type="entry name" value="PROKAR_LIPOPROTEIN"/>
    <property type="match status" value="1"/>
</dbReference>
<gene>
    <name evidence="2" type="ORF">BEH84_06007</name>
</gene>
<dbReference type="RefSeq" id="WP_069159370.1">
    <property type="nucleotide sequence ID" value="NZ_BAABXS010000001.1"/>
</dbReference>
<reference evidence="2 3" key="1">
    <citation type="submission" date="2016-07" db="EMBL/GenBank/DDBJ databases">
        <title>Characterization of isolates of Eisenbergiella tayi derived from blood cultures, using whole genome sequencing.</title>
        <authorList>
            <person name="Burdz T."/>
            <person name="Wiebe D."/>
            <person name="Huynh C."/>
            <person name="Bernard K."/>
        </authorList>
    </citation>
    <scope>NUCLEOTIDE SEQUENCE [LARGE SCALE GENOMIC DNA]</scope>
    <source>
        <strain evidence="2 3">NML 120489</strain>
    </source>
</reference>
<dbReference type="Proteomes" id="UP000095003">
    <property type="component" value="Unassembled WGS sequence"/>
</dbReference>
<feature type="signal peptide" evidence="1">
    <location>
        <begin position="1"/>
        <end position="25"/>
    </location>
</feature>
<accession>A0A1E3A3J1</accession>
<sequence>MKKKILSFALVIIFSMLLCSCSGNSPDKMFSVKLPSGEKLELYMSRDKVEEIMSSYEYDYNDHSHIYDYGFIKLAYTDGELSYLYSYGDNGVTFLNGLGFGSTDYEKYGFQLDGQHAESIMNYKLVDGKYEQMGLINFSKIDEEYKEYIQVYIAIDKATKEIQAISTGDAYAIMGNMDE</sequence>
<evidence type="ECO:0000313" key="2">
    <source>
        <dbReference type="EMBL" id="ODM02776.1"/>
    </source>
</evidence>
<proteinExistence type="predicted"/>
<evidence type="ECO:0000313" key="3">
    <source>
        <dbReference type="Proteomes" id="UP000095003"/>
    </source>
</evidence>
<organism evidence="2 3">
    <name type="scientific">Eisenbergiella tayi</name>
    <dbReference type="NCBI Taxonomy" id="1432052"/>
    <lineage>
        <taxon>Bacteria</taxon>
        <taxon>Bacillati</taxon>
        <taxon>Bacillota</taxon>
        <taxon>Clostridia</taxon>
        <taxon>Lachnospirales</taxon>
        <taxon>Lachnospiraceae</taxon>
        <taxon>Eisenbergiella</taxon>
    </lineage>
</organism>
<name>A0A1E3A3J1_9FIRM</name>
<dbReference type="GeneID" id="93304540"/>
<evidence type="ECO:0000256" key="1">
    <source>
        <dbReference type="SAM" id="SignalP"/>
    </source>
</evidence>
<evidence type="ECO:0008006" key="4">
    <source>
        <dbReference type="Google" id="ProtNLM"/>
    </source>
</evidence>
<dbReference type="EMBL" id="MCGI01000008">
    <property type="protein sequence ID" value="ODM02776.1"/>
    <property type="molecule type" value="Genomic_DNA"/>
</dbReference>
<feature type="chain" id="PRO_5039560069" description="Lipoprotein" evidence="1">
    <location>
        <begin position="26"/>
        <end position="179"/>
    </location>
</feature>
<keyword evidence="1" id="KW-0732">Signal</keyword>
<comment type="caution">
    <text evidence="2">The sequence shown here is derived from an EMBL/GenBank/DDBJ whole genome shotgun (WGS) entry which is preliminary data.</text>
</comment>